<evidence type="ECO:0000313" key="1">
    <source>
        <dbReference type="EMBL" id="PRW63775.1"/>
    </source>
</evidence>
<gene>
    <name evidence="1" type="ORF">CEP50_08285</name>
</gene>
<evidence type="ECO:0000313" key="2">
    <source>
        <dbReference type="Proteomes" id="UP000239352"/>
    </source>
</evidence>
<keyword evidence="2" id="KW-1185">Reference proteome</keyword>
<accession>A0A2T0GXC8</accession>
<proteinExistence type="predicted"/>
<dbReference type="InterPro" id="IPR019270">
    <property type="entry name" value="DUF2283"/>
</dbReference>
<protein>
    <recommendedName>
        <fullName evidence="3">DUF2283 domain-containing protein</fullName>
    </recommendedName>
</protein>
<dbReference type="Pfam" id="PF10049">
    <property type="entry name" value="DUF2283"/>
    <property type="match status" value="1"/>
</dbReference>
<comment type="caution">
    <text evidence="1">The sequence shown here is derived from an EMBL/GenBank/DDBJ whole genome shotgun (WGS) entry which is preliminary data.</text>
</comment>
<dbReference type="Proteomes" id="UP000239352">
    <property type="component" value="Unassembled WGS sequence"/>
</dbReference>
<dbReference type="AlphaFoldDB" id="A0A2T0GXC8"/>
<dbReference type="InParanoid" id="A0A2T0GXC8"/>
<name>A0A2T0GXC8_ACTMO</name>
<evidence type="ECO:0008006" key="3">
    <source>
        <dbReference type="Google" id="ProtNLM"/>
    </source>
</evidence>
<sequence>MSASGLSTTGELRVEWTWDTYANAASFHFGRTRSEQVRTFEVCDRDGNTVVLLDFSESGEIVSMELLDAENQIPSSCRE</sequence>
<dbReference type="EMBL" id="PVSR01000009">
    <property type="protein sequence ID" value="PRW63775.1"/>
    <property type="molecule type" value="Genomic_DNA"/>
</dbReference>
<organism evidence="1 2">
    <name type="scientific">Actinopolyspora mortivallis</name>
    <dbReference type="NCBI Taxonomy" id="33906"/>
    <lineage>
        <taxon>Bacteria</taxon>
        <taxon>Bacillati</taxon>
        <taxon>Actinomycetota</taxon>
        <taxon>Actinomycetes</taxon>
        <taxon>Actinopolysporales</taxon>
        <taxon>Actinopolysporaceae</taxon>
        <taxon>Actinopolyspora</taxon>
    </lineage>
</organism>
<reference evidence="1 2" key="1">
    <citation type="submission" date="2018-03" db="EMBL/GenBank/DDBJ databases">
        <title>Actinopolyspora mortivallis from Sahara, screening for active biomolecules.</title>
        <authorList>
            <person name="Selama O."/>
            <person name="Wellington E.M.H."/>
            <person name="Hacene H."/>
        </authorList>
    </citation>
    <scope>NUCLEOTIDE SEQUENCE [LARGE SCALE GENOMIC DNA]</scope>
    <source>
        <strain evidence="1 2">M5A</strain>
    </source>
</reference>